<dbReference type="PANTHER" id="PTHR40112">
    <property type="entry name" value="H2HPP ISOMERASE"/>
    <property type="match status" value="1"/>
</dbReference>
<reference evidence="2 3" key="1">
    <citation type="journal article" date="2015" name="Microbiome">
        <title>Genomic resolution of linkages in carbon, nitrogen, and sulfur cycling among widespread estuary sediment bacteria.</title>
        <authorList>
            <person name="Baker B.J."/>
            <person name="Lazar C.S."/>
            <person name="Teske A.P."/>
            <person name="Dick G.J."/>
        </authorList>
    </citation>
    <scope>NUCLEOTIDE SEQUENCE [LARGE SCALE GENOMIC DNA]</scope>
    <source>
        <strain evidence="2">SM1_77</strain>
    </source>
</reference>
<name>A0A0S8JVL8_UNCW3</name>
<proteinExistence type="predicted"/>
<feature type="domain" description="Cupin type-2" evidence="1">
    <location>
        <begin position="32"/>
        <end position="98"/>
    </location>
</feature>
<dbReference type="InterPro" id="IPR052535">
    <property type="entry name" value="Bacilysin_H2HPP_isomerase"/>
</dbReference>
<dbReference type="Proteomes" id="UP000050975">
    <property type="component" value="Unassembled WGS sequence"/>
</dbReference>
<dbReference type="SUPFAM" id="SSF51182">
    <property type="entry name" value="RmlC-like cupins"/>
    <property type="match status" value="1"/>
</dbReference>
<dbReference type="InterPro" id="IPR011051">
    <property type="entry name" value="RmlC_Cupin_sf"/>
</dbReference>
<dbReference type="AlphaFoldDB" id="A0A0S8JVL8"/>
<comment type="caution">
    <text evidence="2">The sequence shown here is derived from an EMBL/GenBank/DDBJ whole genome shotgun (WGS) entry which is preliminary data.</text>
</comment>
<dbReference type="Pfam" id="PF07883">
    <property type="entry name" value="Cupin_2"/>
    <property type="match status" value="1"/>
</dbReference>
<evidence type="ECO:0000313" key="2">
    <source>
        <dbReference type="EMBL" id="KPL13036.1"/>
    </source>
</evidence>
<evidence type="ECO:0000313" key="3">
    <source>
        <dbReference type="Proteomes" id="UP000050975"/>
    </source>
</evidence>
<gene>
    <name evidence="2" type="ORF">AMJ74_05820</name>
</gene>
<dbReference type="Gene3D" id="2.60.120.10">
    <property type="entry name" value="Jelly Rolls"/>
    <property type="match status" value="1"/>
</dbReference>
<dbReference type="CDD" id="cd02238">
    <property type="entry name" value="cupin_KdgF"/>
    <property type="match status" value="1"/>
</dbReference>
<dbReference type="EMBL" id="LJVE01000123">
    <property type="protein sequence ID" value="KPL13036.1"/>
    <property type="molecule type" value="Genomic_DNA"/>
</dbReference>
<protein>
    <submittedName>
        <fullName evidence="2">Cupin</fullName>
    </submittedName>
</protein>
<dbReference type="InterPro" id="IPR014710">
    <property type="entry name" value="RmlC-like_jellyroll"/>
</dbReference>
<dbReference type="InterPro" id="IPR013096">
    <property type="entry name" value="Cupin_2"/>
</dbReference>
<sequence>MMITKITDLKEKEIVPGIKGKFVHSDNMTVVYWYIDAGAVMPDHGHPHEQIVNVLEGEFDLIVDGKTHEAKPGFIAVVPSNVKHGGKAKTAVRILDVFHPVREDYR</sequence>
<evidence type="ECO:0000259" key="1">
    <source>
        <dbReference type="Pfam" id="PF07883"/>
    </source>
</evidence>
<accession>A0A0S8JVL8</accession>
<organism evidence="2 3">
    <name type="scientific">candidate division WOR_3 bacterium SM1_77</name>
    <dbReference type="NCBI Taxonomy" id="1703778"/>
    <lineage>
        <taxon>Bacteria</taxon>
        <taxon>Bacteria division WOR-3</taxon>
    </lineage>
</organism>
<dbReference type="PANTHER" id="PTHR40112:SF1">
    <property type="entry name" value="H2HPP ISOMERASE"/>
    <property type="match status" value="1"/>
</dbReference>